<proteinExistence type="predicted"/>
<evidence type="ECO:0000313" key="1">
    <source>
        <dbReference type="EMBL" id="GIX77325.1"/>
    </source>
</evidence>
<gene>
    <name evidence="1" type="ORF">CDAR_276561</name>
</gene>
<evidence type="ECO:0008006" key="3">
    <source>
        <dbReference type="Google" id="ProtNLM"/>
    </source>
</evidence>
<accession>A0AAV4MZC5</accession>
<organism evidence="1 2">
    <name type="scientific">Caerostris darwini</name>
    <dbReference type="NCBI Taxonomy" id="1538125"/>
    <lineage>
        <taxon>Eukaryota</taxon>
        <taxon>Metazoa</taxon>
        <taxon>Ecdysozoa</taxon>
        <taxon>Arthropoda</taxon>
        <taxon>Chelicerata</taxon>
        <taxon>Arachnida</taxon>
        <taxon>Araneae</taxon>
        <taxon>Araneomorphae</taxon>
        <taxon>Entelegynae</taxon>
        <taxon>Araneoidea</taxon>
        <taxon>Araneidae</taxon>
        <taxon>Caerostris</taxon>
    </lineage>
</organism>
<keyword evidence="2" id="KW-1185">Reference proteome</keyword>
<reference evidence="1 2" key="1">
    <citation type="submission" date="2021-06" db="EMBL/GenBank/DDBJ databases">
        <title>Caerostris darwini draft genome.</title>
        <authorList>
            <person name="Kono N."/>
            <person name="Arakawa K."/>
        </authorList>
    </citation>
    <scope>NUCLEOTIDE SEQUENCE [LARGE SCALE GENOMIC DNA]</scope>
</reference>
<comment type="caution">
    <text evidence="1">The sequence shown here is derived from an EMBL/GenBank/DDBJ whole genome shotgun (WGS) entry which is preliminary data.</text>
</comment>
<name>A0AAV4MZC5_9ARAC</name>
<dbReference type="Proteomes" id="UP001054837">
    <property type="component" value="Unassembled WGS sequence"/>
</dbReference>
<dbReference type="AlphaFoldDB" id="A0AAV4MZC5"/>
<sequence length="116" mass="13055">MPRENTKSIGRDRFVAFGNVKKPDTLKLAELDVLSCSIIVPDFKTICVDLLNDSVVNLPFDCWVKPPSDSGNSCQLVHKFIDFICGIFKMKVPIKISVKINSKILEVRLKFDRVTG</sequence>
<evidence type="ECO:0000313" key="2">
    <source>
        <dbReference type="Proteomes" id="UP001054837"/>
    </source>
</evidence>
<dbReference type="EMBL" id="BPLQ01001003">
    <property type="protein sequence ID" value="GIX77325.1"/>
    <property type="molecule type" value="Genomic_DNA"/>
</dbReference>
<protein>
    <recommendedName>
        <fullName evidence="3">LAGLIDADG homing endonuclease</fullName>
    </recommendedName>
</protein>